<protein>
    <submittedName>
        <fullName evidence="1">Uncharacterized protein</fullName>
    </submittedName>
</protein>
<reference evidence="1 2" key="1">
    <citation type="submission" date="2016-11" db="EMBL/GenBank/DDBJ databases">
        <authorList>
            <person name="Jaros S."/>
            <person name="Januszkiewicz K."/>
            <person name="Wedrychowicz H."/>
        </authorList>
    </citation>
    <scope>NUCLEOTIDE SEQUENCE [LARGE SCALE GENOMIC DNA]</scope>
    <source>
        <strain evidence="1 2">NF2</strain>
    </source>
</reference>
<accession>A0A220MCH3</accession>
<sequence length="75" mass="8466">MKAYRVYYDTAGRSANMIVLADDESKLEEAVANKDKKFKQGDTRSKITLSEEIPLSNVLIAQLSVTELMQLFKPI</sequence>
<gene>
    <name evidence="1" type="ORF">BP422_03670</name>
</gene>
<dbReference type="Proteomes" id="UP000197781">
    <property type="component" value="Chromosome"/>
</dbReference>
<evidence type="ECO:0000313" key="2">
    <source>
        <dbReference type="Proteomes" id="UP000197781"/>
    </source>
</evidence>
<dbReference type="KEGG" id="bfm:BP422_03670"/>
<dbReference type="RefSeq" id="WP_088906613.1">
    <property type="nucleotide sequence ID" value="NZ_CP018145.1"/>
</dbReference>
<dbReference type="EMBL" id="CP018145">
    <property type="protein sequence ID" value="ASJ52731.1"/>
    <property type="molecule type" value="Genomic_DNA"/>
</dbReference>
<proteinExistence type="predicted"/>
<organism evidence="1 2">
    <name type="scientific">Brevibacillus formosus</name>
    <dbReference type="NCBI Taxonomy" id="54913"/>
    <lineage>
        <taxon>Bacteria</taxon>
        <taxon>Bacillati</taxon>
        <taxon>Bacillota</taxon>
        <taxon>Bacilli</taxon>
        <taxon>Bacillales</taxon>
        <taxon>Paenibacillaceae</taxon>
        <taxon>Brevibacillus</taxon>
    </lineage>
</organism>
<evidence type="ECO:0000313" key="1">
    <source>
        <dbReference type="EMBL" id="ASJ52731.1"/>
    </source>
</evidence>
<name>A0A220MCH3_9BACL</name>
<dbReference type="AlphaFoldDB" id="A0A220MCH3"/>